<dbReference type="Pfam" id="PF18701">
    <property type="entry name" value="DUF5641"/>
    <property type="match status" value="1"/>
</dbReference>
<evidence type="ECO:0000259" key="1">
    <source>
        <dbReference type="Pfam" id="PF18701"/>
    </source>
</evidence>
<feature type="domain" description="DUF5641" evidence="1">
    <location>
        <begin position="25"/>
        <end position="79"/>
    </location>
</feature>
<comment type="caution">
    <text evidence="2">The sequence shown here is derived from an EMBL/GenBank/DDBJ whole genome shotgun (WGS) entry which is preliminary data.</text>
</comment>
<evidence type="ECO:0000313" key="2">
    <source>
        <dbReference type="EMBL" id="GFY69964.1"/>
    </source>
</evidence>
<sequence>MLVVDKITDLTPVKNLNVNGLIPENINLVLIKADNLAVNKWLMGRLIEVFPGKDNRIRVVTMKTQNGVVKRPISKIRILPMRE</sequence>
<gene>
    <name evidence="2" type="ORF">TNIN_34691</name>
</gene>
<dbReference type="AlphaFoldDB" id="A0A8X7CF51"/>
<proteinExistence type="predicted"/>
<name>A0A8X7CF51_9ARAC</name>
<dbReference type="EMBL" id="BMAV01017914">
    <property type="protein sequence ID" value="GFY69964.1"/>
    <property type="molecule type" value="Genomic_DNA"/>
</dbReference>
<protein>
    <recommendedName>
        <fullName evidence="1">DUF5641 domain-containing protein</fullName>
    </recommendedName>
</protein>
<dbReference type="InterPro" id="IPR040676">
    <property type="entry name" value="DUF5641"/>
</dbReference>
<organism evidence="2 3">
    <name type="scientific">Trichonephila inaurata madagascariensis</name>
    <dbReference type="NCBI Taxonomy" id="2747483"/>
    <lineage>
        <taxon>Eukaryota</taxon>
        <taxon>Metazoa</taxon>
        <taxon>Ecdysozoa</taxon>
        <taxon>Arthropoda</taxon>
        <taxon>Chelicerata</taxon>
        <taxon>Arachnida</taxon>
        <taxon>Araneae</taxon>
        <taxon>Araneomorphae</taxon>
        <taxon>Entelegynae</taxon>
        <taxon>Araneoidea</taxon>
        <taxon>Nephilidae</taxon>
        <taxon>Trichonephila</taxon>
        <taxon>Trichonephila inaurata</taxon>
    </lineage>
</organism>
<keyword evidence="3" id="KW-1185">Reference proteome</keyword>
<dbReference type="OrthoDB" id="6436503at2759"/>
<dbReference type="Proteomes" id="UP000886998">
    <property type="component" value="Unassembled WGS sequence"/>
</dbReference>
<accession>A0A8X7CF51</accession>
<evidence type="ECO:0000313" key="3">
    <source>
        <dbReference type="Proteomes" id="UP000886998"/>
    </source>
</evidence>
<reference evidence="2" key="1">
    <citation type="submission" date="2020-08" db="EMBL/GenBank/DDBJ databases">
        <title>Multicomponent nature underlies the extraordinary mechanical properties of spider dragline silk.</title>
        <authorList>
            <person name="Kono N."/>
            <person name="Nakamura H."/>
            <person name="Mori M."/>
            <person name="Yoshida Y."/>
            <person name="Ohtoshi R."/>
            <person name="Malay A.D."/>
            <person name="Moran D.A.P."/>
            <person name="Tomita M."/>
            <person name="Numata K."/>
            <person name="Arakawa K."/>
        </authorList>
    </citation>
    <scope>NUCLEOTIDE SEQUENCE</scope>
</reference>